<dbReference type="Proteomes" id="UP001259803">
    <property type="component" value="Unassembled WGS sequence"/>
</dbReference>
<keyword evidence="2" id="KW-0731">Sigma factor</keyword>
<dbReference type="EMBL" id="JAVRHS010000001">
    <property type="protein sequence ID" value="MDT0574715.1"/>
    <property type="molecule type" value="Genomic_DNA"/>
</dbReference>
<proteinExistence type="predicted"/>
<keyword evidence="3" id="KW-0238">DNA-binding</keyword>
<dbReference type="Pfam" id="PF04545">
    <property type="entry name" value="Sigma70_r4"/>
    <property type="match status" value="1"/>
</dbReference>
<evidence type="ECO:0000313" key="8">
    <source>
        <dbReference type="Proteomes" id="UP001259803"/>
    </source>
</evidence>
<dbReference type="InterPro" id="IPR007627">
    <property type="entry name" value="RNA_pol_sigma70_r2"/>
</dbReference>
<dbReference type="InterPro" id="IPR000943">
    <property type="entry name" value="RNA_pol_sigma70"/>
</dbReference>
<dbReference type="PRINTS" id="PR00046">
    <property type="entry name" value="SIGMA70FCT"/>
</dbReference>
<dbReference type="SUPFAM" id="SSF88946">
    <property type="entry name" value="Sigma2 domain of RNA polymerase sigma factors"/>
    <property type="match status" value="1"/>
</dbReference>
<feature type="domain" description="RNA polymerase sigma-70 region 2" evidence="5">
    <location>
        <begin position="24"/>
        <end position="92"/>
    </location>
</feature>
<dbReference type="SUPFAM" id="SSF88659">
    <property type="entry name" value="Sigma3 and sigma4 domains of RNA polymerase sigma factors"/>
    <property type="match status" value="2"/>
</dbReference>
<keyword evidence="4" id="KW-0804">Transcription</keyword>
<evidence type="ECO:0000259" key="6">
    <source>
        <dbReference type="Pfam" id="PF04545"/>
    </source>
</evidence>
<protein>
    <submittedName>
        <fullName evidence="7">Sigma-70 family RNA polymerase sigma factor</fullName>
    </submittedName>
</protein>
<dbReference type="Gene3D" id="1.20.140.160">
    <property type="match status" value="1"/>
</dbReference>
<sequence>MKHNHSAFLAVAGYNCRDKAEDRIRRFLPMVHKAAWHIHGGGRDGLEVEDLVQAGLVVLTECARRHTGDTEDGFAAYAKIRVRGAMFDLVRRTLPGSRNGRRRHRLQQDARDQLRQELGREPVQTEVAERLCIDVSVLADQHSQPVHITSLDDGYDDHAPGFADDAPDAFTLLSQDQDGQLLTRAISTLAERQQLVLQLYFIEEMNLAEIAAILEVSVPRVHQIKASALNVLKKILEP</sequence>
<evidence type="ECO:0000259" key="5">
    <source>
        <dbReference type="Pfam" id="PF04542"/>
    </source>
</evidence>
<keyword evidence="8" id="KW-1185">Reference proteome</keyword>
<keyword evidence="1" id="KW-0805">Transcription regulation</keyword>
<gene>
    <name evidence="7" type="ORF">RM533_00795</name>
</gene>
<reference evidence="7 8" key="1">
    <citation type="submission" date="2023-09" db="EMBL/GenBank/DDBJ databases">
        <authorList>
            <person name="Rey-Velasco X."/>
        </authorList>
    </citation>
    <scope>NUCLEOTIDE SEQUENCE [LARGE SCALE GENOMIC DNA]</scope>
    <source>
        <strain evidence="7 8">F390</strain>
    </source>
</reference>
<evidence type="ECO:0000256" key="1">
    <source>
        <dbReference type="ARBA" id="ARBA00023015"/>
    </source>
</evidence>
<evidence type="ECO:0000256" key="2">
    <source>
        <dbReference type="ARBA" id="ARBA00023082"/>
    </source>
</evidence>
<dbReference type="InterPro" id="IPR007630">
    <property type="entry name" value="RNA_pol_sigma70_r4"/>
</dbReference>
<evidence type="ECO:0000313" key="7">
    <source>
        <dbReference type="EMBL" id="MDT0574715.1"/>
    </source>
</evidence>
<dbReference type="InterPro" id="IPR013325">
    <property type="entry name" value="RNA_pol_sigma_r2"/>
</dbReference>
<dbReference type="Gene3D" id="1.10.1740.10">
    <property type="match status" value="1"/>
</dbReference>
<organism evidence="7 8">
    <name type="scientific">Croceicoccus esteveae</name>
    <dbReference type="NCBI Taxonomy" id="3075597"/>
    <lineage>
        <taxon>Bacteria</taxon>
        <taxon>Pseudomonadati</taxon>
        <taxon>Pseudomonadota</taxon>
        <taxon>Alphaproteobacteria</taxon>
        <taxon>Sphingomonadales</taxon>
        <taxon>Erythrobacteraceae</taxon>
        <taxon>Croceicoccus</taxon>
    </lineage>
</organism>
<comment type="caution">
    <text evidence="7">The sequence shown here is derived from an EMBL/GenBank/DDBJ whole genome shotgun (WGS) entry which is preliminary data.</text>
</comment>
<accession>A0ABU2ZDN6</accession>
<dbReference type="CDD" id="cd06171">
    <property type="entry name" value="Sigma70_r4"/>
    <property type="match status" value="1"/>
</dbReference>
<dbReference type="RefSeq" id="WP_311339281.1">
    <property type="nucleotide sequence ID" value="NZ_JAVRHS010000001.1"/>
</dbReference>
<dbReference type="InterPro" id="IPR013324">
    <property type="entry name" value="RNA_pol_sigma_r3/r4-like"/>
</dbReference>
<feature type="domain" description="RNA polymerase sigma-70 region 4" evidence="6">
    <location>
        <begin position="185"/>
        <end position="234"/>
    </location>
</feature>
<dbReference type="NCBIfam" id="TIGR02937">
    <property type="entry name" value="sigma70-ECF"/>
    <property type="match status" value="1"/>
</dbReference>
<dbReference type="Pfam" id="PF04542">
    <property type="entry name" value="Sigma70_r2"/>
    <property type="match status" value="1"/>
</dbReference>
<dbReference type="PANTHER" id="PTHR30385">
    <property type="entry name" value="SIGMA FACTOR F FLAGELLAR"/>
    <property type="match status" value="1"/>
</dbReference>
<evidence type="ECO:0000256" key="3">
    <source>
        <dbReference type="ARBA" id="ARBA00023125"/>
    </source>
</evidence>
<name>A0ABU2ZDN6_9SPHN</name>
<dbReference type="InterPro" id="IPR014284">
    <property type="entry name" value="RNA_pol_sigma-70_dom"/>
</dbReference>
<evidence type="ECO:0000256" key="4">
    <source>
        <dbReference type="ARBA" id="ARBA00023163"/>
    </source>
</evidence>